<organism evidence="2 3">
    <name type="scientific">Mesoterricola sediminis</name>
    <dbReference type="NCBI Taxonomy" id="2927980"/>
    <lineage>
        <taxon>Bacteria</taxon>
        <taxon>Pseudomonadati</taxon>
        <taxon>Acidobacteriota</taxon>
        <taxon>Holophagae</taxon>
        <taxon>Holophagales</taxon>
        <taxon>Holophagaceae</taxon>
        <taxon>Mesoterricola</taxon>
    </lineage>
</organism>
<evidence type="ECO:0000313" key="3">
    <source>
        <dbReference type="Proteomes" id="UP001228113"/>
    </source>
</evidence>
<keyword evidence="1" id="KW-0732">Signal</keyword>
<dbReference type="RefSeq" id="WP_316410448.1">
    <property type="nucleotide sequence ID" value="NZ_AP027081.1"/>
</dbReference>
<gene>
    <name evidence="2" type="ORF">METESE_28100</name>
</gene>
<evidence type="ECO:0000313" key="2">
    <source>
        <dbReference type="EMBL" id="BDU77852.1"/>
    </source>
</evidence>
<protein>
    <recommendedName>
        <fullName evidence="4">DUF3857 domain-containing protein</fullName>
    </recommendedName>
</protein>
<dbReference type="KEGG" id="msea:METESE_28100"/>
<dbReference type="EMBL" id="AP027081">
    <property type="protein sequence ID" value="BDU77852.1"/>
    <property type="molecule type" value="Genomic_DNA"/>
</dbReference>
<proteinExistence type="predicted"/>
<accession>A0AA48H1E4</accession>
<dbReference type="Proteomes" id="UP001228113">
    <property type="component" value="Chromosome"/>
</dbReference>
<feature type="signal peptide" evidence="1">
    <location>
        <begin position="1"/>
        <end position="18"/>
    </location>
</feature>
<feature type="chain" id="PRO_5041445835" description="DUF3857 domain-containing protein" evidence="1">
    <location>
        <begin position="19"/>
        <end position="664"/>
    </location>
</feature>
<sequence>MKPLACVSLLLVSAPVWGARFPAVPKEVWAMRDDAGLVAKGAVILERKLDFQPFHIDQTVRIRILSQAGQAAAEFPDMPANLMYLEGQVTFPDGRVQPITKRDDFLVRTVVSTRDGSLKEGVLVPPGLTQDCVVDLWWRELTARGKANQARMPLLDLGTLPERCGNFWYVSLASAFPTQTVVVQKGQEVFWPMALIGTSGFSPQQGSNSQGTTYTFRNLPALPAAPYSIEINRPCPKVLFYRPIETLEHLDKVPAATFWQKTADLYYKDYFNKFVHKGVNYAPFSQELRKDLKGGPLERARTIAERMLARVKNLDEPLFDEKPPTLARHQVNNGSGVWDLDYTARTGFTDDWGMNKLLFHLLVDEGLKPKVALVADRGYWTASPETRTPFQFSRILFVVDEPGQGSIWLDPTERMVQPGQMPYRYEGTRAVLMDSATWQAEFRTIAVAQPRTNTRAFTYEIDATGEAADVKVKGTLTGAPALLARKELSTKSPSAREAWFKGRLERNGITVNQVQVANALEITQPLGFTAAGAIALEPGRTLKLRPFPGMDAGLYLPETLPEQRLDPILMPYLGVQEAMSIIKVPKGYVLREPIRVNHSNRWGSVLLRAVQDPDSGDVRVDMRRSTSGFLEMSDGYVPLKEYLQWVRAVSYPEITLERAADAKP</sequence>
<evidence type="ECO:0000256" key="1">
    <source>
        <dbReference type="SAM" id="SignalP"/>
    </source>
</evidence>
<evidence type="ECO:0008006" key="4">
    <source>
        <dbReference type="Google" id="ProtNLM"/>
    </source>
</evidence>
<keyword evidence="3" id="KW-1185">Reference proteome</keyword>
<name>A0AA48H1E4_9BACT</name>
<dbReference type="AlphaFoldDB" id="A0AA48H1E4"/>
<reference evidence="2" key="1">
    <citation type="journal article" date="2023" name="Int. J. Syst. Evol. Microbiol.">
        <title>Mesoterricola silvestris gen. nov., sp. nov., Mesoterricola sediminis sp. nov., Geothrix oryzae sp. nov., Geothrix edaphica sp. nov., Geothrix rubra sp. nov., and Geothrix limicola sp. nov., six novel members of Acidobacteriota isolated from soils.</title>
        <authorList>
            <person name="Itoh H."/>
            <person name="Sugisawa Y."/>
            <person name="Mise K."/>
            <person name="Xu Z."/>
            <person name="Kuniyasu M."/>
            <person name="Ushijima N."/>
            <person name="Kawano K."/>
            <person name="Kobayashi E."/>
            <person name="Shiratori Y."/>
            <person name="Masuda Y."/>
            <person name="Senoo K."/>
        </authorList>
    </citation>
    <scope>NUCLEOTIDE SEQUENCE</scope>
    <source>
        <strain evidence="2">W786</strain>
    </source>
</reference>